<organism evidence="2 3">
    <name type="scientific">Pleurodeles waltl</name>
    <name type="common">Iberian ribbed newt</name>
    <dbReference type="NCBI Taxonomy" id="8319"/>
    <lineage>
        <taxon>Eukaryota</taxon>
        <taxon>Metazoa</taxon>
        <taxon>Chordata</taxon>
        <taxon>Craniata</taxon>
        <taxon>Vertebrata</taxon>
        <taxon>Euteleostomi</taxon>
        <taxon>Amphibia</taxon>
        <taxon>Batrachia</taxon>
        <taxon>Caudata</taxon>
        <taxon>Salamandroidea</taxon>
        <taxon>Salamandridae</taxon>
        <taxon>Pleurodelinae</taxon>
        <taxon>Pleurodeles</taxon>
    </lineage>
</organism>
<evidence type="ECO:0000313" key="3">
    <source>
        <dbReference type="Proteomes" id="UP001066276"/>
    </source>
</evidence>
<keyword evidence="3" id="KW-1185">Reference proteome</keyword>
<feature type="region of interest" description="Disordered" evidence="1">
    <location>
        <begin position="35"/>
        <end position="89"/>
    </location>
</feature>
<evidence type="ECO:0000256" key="1">
    <source>
        <dbReference type="SAM" id="MobiDB-lite"/>
    </source>
</evidence>
<dbReference type="EMBL" id="JANPWB010000013">
    <property type="protein sequence ID" value="KAJ1103654.1"/>
    <property type="molecule type" value="Genomic_DNA"/>
</dbReference>
<protein>
    <submittedName>
        <fullName evidence="2">Uncharacterized protein</fullName>
    </submittedName>
</protein>
<evidence type="ECO:0000313" key="2">
    <source>
        <dbReference type="EMBL" id="KAJ1103654.1"/>
    </source>
</evidence>
<feature type="region of interest" description="Disordered" evidence="1">
    <location>
        <begin position="1"/>
        <end position="21"/>
    </location>
</feature>
<dbReference type="Proteomes" id="UP001066276">
    <property type="component" value="Chromosome 9"/>
</dbReference>
<name>A0AAV7MMG2_PLEWA</name>
<proteinExistence type="predicted"/>
<reference evidence="2" key="1">
    <citation type="journal article" date="2022" name="bioRxiv">
        <title>Sequencing and chromosome-scale assembly of the giantPleurodeles waltlgenome.</title>
        <authorList>
            <person name="Brown T."/>
            <person name="Elewa A."/>
            <person name="Iarovenko S."/>
            <person name="Subramanian E."/>
            <person name="Araus A.J."/>
            <person name="Petzold A."/>
            <person name="Susuki M."/>
            <person name="Suzuki K.-i.T."/>
            <person name="Hayashi T."/>
            <person name="Toyoda A."/>
            <person name="Oliveira C."/>
            <person name="Osipova E."/>
            <person name="Leigh N.D."/>
            <person name="Simon A."/>
            <person name="Yun M.H."/>
        </authorList>
    </citation>
    <scope>NUCLEOTIDE SEQUENCE</scope>
    <source>
        <strain evidence="2">20211129_DDA</strain>
        <tissue evidence="2">Liver</tissue>
    </source>
</reference>
<gene>
    <name evidence="2" type="ORF">NDU88_001075</name>
</gene>
<accession>A0AAV7MMG2</accession>
<sequence length="89" mass="9265">MERARKTSLKGPKVPSPAAAGVSKCASHVAGVRNKFKGAKGPAPCRSRCPNTRPAERARKTSLKGSKVPPPSAAGVQTRDPQSGHPKQV</sequence>
<dbReference type="AlphaFoldDB" id="A0AAV7MMG2"/>
<comment type="caution">
    <text evidence="2">The sequence shown here is derived from an EMBL/GenBank/DDBJ whole genome shotgun (WGS) entry which is preliminary data.</text>
</comment>